<name>D5BEJ3_ZUNPS</name>
<dbReference type="AlphaFoldDB" id="D5BEJ3"/>
<proteinExistence type="predicted"/>
<keyword evidence="2" id="KW-1185">Reference proteome</keyword>
<sequence length="37" mass="4295">MPIVIGMSRFKNSLFKLNASWAYPEDPYFLPGKIHLL</sequence>
<dbReference type="EMBL" id="CP001650">
    <property type="protein sequence ID" value="ADF54978.1"/>
    <property type="molecule type" value="Genomic_DNA"/>
</dbReference>
<gene>
    <name evidence="1" type="ordered locus">ZPR_4678</name>
</gene>
<dbReference type="STRING" id="655815.ZPR_4678"/>
<dbReference type="KEGG" id="zpr:ZPR_4678"/>
<reference evidence="1 2" key="1">
    <citation type="journal article" date="2010" name="BMC Genomics">
        <title>The complete genome of Zunongwangia profunda SM-A87 reveals its adaptation to the deep-sea environment and ecological role in sedimentary organic nitrogen degradation.</title>
        <authorList>
            <person name="Qin Q.L."/>
            <person name="Zhang X.Y."/>
            <person name="Wang X.M."/>
            <person name="Liu G.M."/>
            <person name="Chen X.L."/>
            <person name="Xie B.B."/>
            <person name="Dang H.Y."/>
            <person name="Zhou B.C."/>
            <person name="Yu J."/>
            <person name="Zhang Y.Z."/>
        </authorList>
    </citation>
    <scope>NUCLEOTIDE SEQUENCE [LARGE SCALE GENOMIC DNA]</scope>
    <source>
        <strain evidence="2">DSM 18752 / CCTCC AB 206139 / SM-A87</strain>
    </source>
</reference>
<evidence type="ECO:0000313" key="1">
    <source>
        <dbReference type="EMBL" id="ADF54978.1"/>
    </source>
</evidence>
<dbReference type="Proteomes" id="UP000001654">
    <property type="component" value="Chromosome"/>
</dbReference>
<accession>D5BEJ3</accession>
<evidence type="ECO:0000313" key="2">
    <source>
        <dbReference type="Proteomes" id="UP000001654"/>
    </source>
</evidence>
<dbReference type="HOGENOM" id="CLU_3350776_0_0_10"/>
<protein>
    <submittedName>
        <fullName evidence="1">Uncharacterized protein</fullName>
    </submittedName>
</protein>
<organism evidence="1 2">
    <name type="scientific">Zunongwangia profunda (strain DSM 18752 / CCTCC AB 206139 / SM-A87)</name>
    <name type="common">Wangia profunda</name>
    <dbReference type="NCBI Taxonomy" id="655815"/>
    <lineage>
        <taxon>Bacteria</taxon>
        <taxon>Pseudomonadati</taxon>
        <taxon>Bacteroidota</taxon>
        <taxon>Flavobacteriia</taxon>
        <taxon>Flavobacteriales</taxon>
        <taxon>Flavobacteriaceae</taxon>
        <taxon>Zunongwangia</taxon>
    </lineage>
</organism>